<evidence type="ECO:0000313" key="17">
    <source>
        <dbReference type="Proteomes" id="UP000195570"/>
    </source>
</evidence>
<feature type="compositionally biased region" description="Low complexity" evidence="15">
    <location>
        <begin position="26"/>
        <end position="56"/>
    </location>
</feature>
<keyword evidence="14" id="KW-0966">Cell projection</keyword>
<accession>A0A1G4ICU5</accession>
<evidence type="ECO:0000256" key="3">
    <source>
        <dbReference type="ARBA" id="ARBA00004430"/>
    </source>
</evidence>
<keyword evidence="7" id="KW-0963">Cytoplasm</keyword>
<dbReference type="GO" id="GO:0005874">
    <property type="term" value="C:microtubule"/>
    <property type="evidence" value="ECO:0007669"/>
    <property type="project" value="UniProtKB-KW"/>
</dbReference>
<evidence type="ECO:0000256" key="12">
    <source>
        <dbReference type="ARBA" id="ARBA00023175"/>
    </source>
</evidence>
<comment type="caution">
    <text evidence="16">The sequence shown here is derived from an EMBL/GenBank/DDBJ whole genome shotgun (WGS) entry which is preliminary data.</text>
</comment>
<keyword evidence="8" id="KW-0493">Microtubule</keyword>
<keyword evidence="17" id="KW-1185">Reference proteome</keyword>
<evidence type="ECO:0000256" key="4">
    <source>
        <dbReference type="ARBA" id="ARBA00006831"/>
    </source>
</evidence>
<comment type="subcellular location">
    <subcellularLocation>
        <location evidence="3">Cytoplasm</location>
        <location evidence="3">Cytoskeleton</location>
        <location evidence="3">Cilium axoneme</location>
    </subcellularLocation>
    <subcellularLocation>
        <location evidence="1">Cytoplasm</location>
        <location evidence="1">Cytoskeleton</location>
        <location evidence="1">Cilium basal body</location>
    </subcellularLocation>
    <subcellularLocation>
        <location evidence="2">Cytoplasm</location>
        <location evidence="2">Cytoskeleton</location>
        <location evidence="2">Microtubule organizing center</location>
        <location evidence="2">Centrosome</location>
    </subcellularLocation>
</comment>
<evidence type="ECO:0000256" key="8">
    <source>
        <dbReference type="ARBA" id="ARBA00022701"/>
    </source>
</evidence>
<evidence type="ECO:0000256" key="15">
    <source>
        <dbReference type="SAM" id="MobiDB-lite"/>
    </source>
</evidence>
<dbReference type="EMBL" id="CZPT02001345">
    <property type="protein sequence ID" value="SCU69997.1"/>
    <property type="molecule type" value="Genomic_DNA"/>
</dbReference>
<comment type="similarity">
    <text evidence="4">Belongs to the dynein light intermediate chain family.</text>
</comment>
<evidence type="ECO:0000256" key="10">
    <source>
        <dbReference type="ARBA" id="ARBA00023017"/>
    </source>
</evidence>
<dbReference type="GO" id="GO:0045504">
    <property type="term" value="F:dynein heavy chain binding"/>
    <property type="evidence" value="ECO:0007669"/>
    <property type="project" value="TreeGrafter"/>
</dbReference>
<evidence type="ECO:0000256" key="9">
    <source>
        <dbReference type="ARBA" id="ARBA00022794"/>
    </source>
</evidence>
<feature type="compositionally biased region" description="Basic and acidic residues" evidence="15">
    <location>
        <begin position="394"/>
        <end position="418"/>
    </location>
</feature>
<keyword evidence="13" id="KW-0206">Cytoskeleton</keyword>
<proteinExistence type="inferred from homology"/>
<dbReference type="Pfam" id="PF05783">
    <property type="entry name" value="DLIC"/>
    <property type="match status" value="1"/>
</dbReference>
<evidence type="ECO:0000256" key="7">
    <source>
        <dbReference type="ARBA" id="ARBA00022490"/>
    </source>
</evidence>
<keyword evidence="12" id="KW-0505">Motor protein</keyword>
<feature type="compositionally biased region" description="Pro residues" evidence="15">
    <location>
        <begin position="16"/>
        <end position="25"/>
    </location>
</feature>
<dbReference type="RefSeq" id="XP_067080874.1">
    <property type="nucleotide sequence ID" value="XM_067224773.1"/>
</dbReference>
<dbReference type="Proteomes" id="UP000195570">
    <property type="component" value="Unassembled WGS sequence"/>
</dbReference>
<evidence type="ECO:0000256" key="6">
    <source>
        <dbReference type="ARBA" id="ARBA00022473"/>
    </source>
</evidence>
<dbReference type="GO" id="GO:0036064">
    <property type="term" value="C:ciliary basal body"/>
    <property type="evidence" value="ECO:0007669"/>
    <property type="project" value="TreeGrafter"/>
</dbReference>
<dbReference type="Gene3D" id="3.40.50.300">
    <property type="entry name" value="P-loop containing nucleotide triphosphate hydrolases"/>
    <property type="match status" value="1"/>
</dbReference>
<keyword evidence="9" id="KW-0970">Cilium biogenesis/degradation</keyword>
<name>A0A1G4ICU5_TRYEQ</name>
<feature type="region of interest" description="Disordered" evidence="15">
    <location>
        <begin position="1"/>
        <end position="56"/>
    </location>
</feature>
<dbReference type="AlphaFoldDB" id="A0A1G4ICU5"/>
<keyword evidence="6" id="KW-0217">Developmental protein</keyword>
<dbReference type="PANTHER" id="PTHR13236:SF0">
    <property type="entry name" value="CYTOPLASMIC DYNEIN 2 LIGHT INTERMEDIATE CHAIN 1"/>
    <property type="match status" value="1"/>
</dbReference>
<dbReference type="GeneID" id="92375506"/>
<dbReference type="PANTHER" id="PTHR13236">
    <property type="entry name" value="DYNEIN 2 LIGHT INTERMEDIATE CHAIN, ISOFORM 2"/>
    <property type="match status" value="1"/>
</dbReference>
<gene>
    <name evidence="16" type="ORF">TEOVI_000156600</name>
</gene>
<dbReference type="GO" id="GO:0035721">
    <property type="term" value="P:intraciliary retrograde transport"/>
    <property type="evidence" value="ECO:0007669"/>
    <property type="project" value="InterPro"/>
</dbReference>
<dbReference type="InterPro" id="IPR022780">
    <property type="entry name" value="Dynein_light_int_chain"/>
</dbReference>
<evidence type="ECO:0000256" key="5">
    <source>
        <dbReference type="ARBA" id="ARBA00018863"/>
    </source>
</evidence>
<dbReference type="GO" id="GO:0005813">
    <property type="term" value="C:centrosome"/>
    <property type="evidence" value="ECO:0007669"/>
    <property type="project" value="UniProtKB-SubCell"/>
</dbReference>
<evidence type="ECO:0000256" key="14">
    <source>
        <dbReference type="ARBA" id="ARBA00023273"/>
    </source>
</evidence>
<feature type="region of interest" description="Disordered" evidence="15">
    <location>
        <begin position="387"/>
        <end position="418"/>
    </location>
</feature>
<keyword evidence="11" id="KW-0969">Cilium</keyword>
<organism evidence="16 17">
    <name type="scientific">Trypanosoma equiperdum</name>
    <dbReference type="NCBI Taxonomy" id="5694"/>
    <lineage>
        <taxon>Eukaryota</taxon>
        <taxon>Discoba</taxon>
        <taxon>Euglenozoa</taxon>
        <taxon>Kinetoplastea</taxon>
        <taxon>Metakinetoplastina</taxon>
        <taxon>Trypanosomatida</taxon>
        <taxon>Trypanosomatidae</taxon>
        <taxon>Trypanosoma</taxon>
    </lineage>
</organism>
<dbReference type="InterPro" id="IPR027417">
    <property type="entry name" value="P-loop_NTPase"/>
</dbReference>
<dbReference type="GO" id="GO:0035735">
    <property type="term" value="P:intraciliary transport involved in cilium assembly"/>
    <property type="evidence" value="ECO:0007669"/>
    <property type="project" value="InterPro"/>
</dbReference>
<evidence type="ECO:0000256" key="2">
    <source>
        <dbReference type="ARBA" id="ARBA00004300"/>
    </source>
</evidence>
<feature type="compositionally biased region" description="Low complexity" evidence="15">
    <location>
        <begin position="1"/>
        <end position="13"/>
    </location>
</feature>
<dbReference type="InterPro" id="IPR040045">
    <property type="entry name" value="DYNC2LI1"/>
</dbReference>
<evidence type="ECO:0000313" key="16">
    <source>
        <dbReference type="EMBL" id="SCU69997.1"/>
    </source>
</evidence>
<protein>
    <recommendedName>
        <fullName evidence="5">Cytoplasmic dynein 2 light intermediate chain 1</fullName>
    </recommendedName>
</protein>
<evidence type="ECO:0000256" key="1">
    <source>
        <dbReference type="ARBA" id="ARBA00004120"/>
    </source>
</evidence>
<evidence type="ECO:0000256" key="13">
    <source>
        <dbReference type="ARBA" id="ARBA00023212"/>
    </source>
</evidence>
<evidence type="ECO:0000256" key="11">
    <source>
        <dbReference type="ARBA" id="ARBA00023069"/>
    </source>
</evidence>
<reference evidence="16" key="1">
    <citation type="submission" date="2016-09" db="EMBL/GenBank/DDBJ databases">
        <authorList>
            <person name="Hebert L."/>
            <person name="Moumen B."/>
        </authorList>
    </citation>
    <scope>NUCLEOTIDE SEQUENCE [LARGE SCALE GENOMIC DNA]</scope>
    <source>
        <strain evidence="16">OVI</strain>
    </source>
</reference>
<dbReference type="VEuPathDB" id="TriTrypDB:TEOVI_000156600"/>
<dbReference type="GO" id="GO:0005930">
    <property type="term" value="C:axoneme"/>
    <property type="evidence" value="ECO:0007669"/>
    <property type="project" value="UniProtKB-SubCell"/>
</dbReference>
<sequence>MSMQGSAAGGAAQTEVPPPPAPNGMPPDAGAADGKPPPAADVAPTDSAAPPAPAAPQIVVDPTKDLWQNIALNTKENNLPQSEANLFVVGCSGAGKTSVIQRVCSAIGAGGNTSGKGKTKVKPTTALDYQYTTRSDRHVSQTVHFWELAQGMELSQLCEVVITPENVHLMHIAIVVDFSDPSSMWDTLAYWLKRVDRRANEILQKMRAKGSNTPDKLHARAQRALGEGHPDLKRVRLSGLPTVIVCNKVDAFPGPMEQMKTLTRCLRFIAHLYGAYLVFSSDADSAKLRLLLNHLLFLTPFDARQVELDVERGTILIMPENDTFVDIGDPPLCDGPSGGPVTQSTGDSELDRWKVPLDAMFPPKAGGGRAQSDAMLKRLYDMGEGGFGEPTIDTIRRQKDEELEQYRKSAARRDKGDK</sequence>
<keyword evidence="10" id="KW-0243">Dynein</keyword>
<dbReference type="SUPFAM" id="SSF52540">
    <property type="entry name" value="P-loop containing nucleoside triphosphate hydrolases"/>
    <property type="match status" value="1"/>
</dbReference>
<dbReference type="GO" id="GO:0005868">
    <property type="term" value="C:cytoplasmic dynein complex"/>
    <property type="evidence" value="ECO:0007669"/>
    <property type="project" value="InterPro"/>
</dbReference>